<dbReference type="AlphaFoldDB" id="A0A6A3AVZ2"/>
<dbReference type="EMBL" id="VEPZ02000940">
    <property type="protein sequence ID" value="KAE8708546.1"/>
    <property type="molecule type" value="Genomic_DNA"/>
</dbReference>
<evidence type="ECO:0000313" key="2">
    <source>
        <dbReference type="EMBL" id="KAE8708546.1"/>
    </source>
</evidence>
<protein>
    <submittedName>
        <fullName evidence="2">Aluminum activated malate transporter family protein</fullName>
    </submittedName>
</protein>
<feature type="region of interest" description="Disordered" evidence="1">
    <location>
        <begin position="94"/>
        <end position="115"/>
    </location>
</feature>
<proteinExistence type="predicted"/>
<name>A0A6A3AVZ2_HIBSY</name>
<sequence>MLEILKRDHSEEETNPLDEVVDDSTFLMRLFRRSCQEVELTSMICPLKRRKRFLRALASRELSKMIEPWDPWWLKPAAKTICLSKDGARLVQPIVSPKDDSQTNQPSEIPRGPETALPSLRKLVSTEPSPLLAVHLVDVVYGYCFTLRVYDGDWQPEPLGSAMVVFSISCVLGQVGQPENVWEALCYAWRKPALRLTGTSVACNLD</sequence>
<keyword evidence="3" id="KW-1185">Reference proteome</keyword>
<dbReference type="PANTHER" id="PTHR15555:SF0">
    <property type="entry name" value="ZINC FINGER HIT DOMAIN-CONTAINING PROTEIN 2"/>
    <property type="match status" value="1"/>
</dbReference>
<gene>
    <name evidence="2" type="ORF">F3Y22_tig00110338pilonHSYRG00074</name>
</gene>
<dbReference type="InterPro" id="IPR039646">
    <property type="entry name" value="ZNHIT2"/>
</dbReference>
<organism evidence="2 3">
    <name type="scientific">Hibiscus syriacus</name>
    <name type="common">Rose of Sharon</name>
    <dbReference type="NCBI Taxonomy" id="106335"/>
    <lineage>
        <taxon>Eukaryota</taxon>
        <taxon>Viridiplantae</taxon>
        <taxon>Streptophyta</taxon>
        <taxon>Embryophyta</taxon>
        <taxon>Tracheophyta</taxon>
        <taxon>Spermatophyta</taxon>
        <taxon>Magnoliopsida</taxon>
        <taxon>eudicotyledons</taxon>
        <taxon>Gunneridae</taxon>
        <taxon>Pentapetalae</taxon>
        <taxon>rosids</taxon>
        <taxon>malvids</taxon>
        <taxon>Malvales</taxon>
        <taxon>Malvaceae</taxon>
        <taxon>Malvoideae</taxon>
        <taxon>Hibiscus</taxon>
    </lineage>
</organism>
<evidence type="ECO:0000313" key="3">
    <source>
        <dbReference type="Proteomes" id="UP000436088"/>
    </source>
</evidence>
<dbReference type="PANTHER" id="PTHR15555">
    <property type="entry name" value="ZINC FINGER HIT DOMAIN CONTAINING PROTEIN 2 PROTEIN FON -RELATED"/>
    <property type="match status" value="1"/>
</dbReference>
<comment type="caution">
    <text evidence="2">The sequence shown here is derived from an EMBL/GenBank/DDBJ whole genome shotgun (WGS) entry which is preliminary data.</text>
</comment>
<reference evidence="2" key="1">
    <citation type="submission" date="2019-09" db="EMBL/GenBank/DDBJ databases">
        <title>Draft genome information of white flower Hibiscus syriacus.</title>
        <authorList>
            <person name="Kim Y.-M."/>
        </authorList>
    </citation>
    <scope>NUCLEOTIDE SEQUENCE [LARGE SCALE GENOMIC DNA]</scope>
    <source>
        <strain evidence="2">YM2019G1</strain>
    </source>
</reference>
<dbReference type="Proteomes" id="UP000436088">
    <property type="component" value="Unassembled WGS sequence"/>
</dbReference>
<evidence type="ECO:0000256" key="1">
    <source>
        <dbReference type="SAM" id="MobiDB-lite"/>
    </source>
</evidence>
<accession>A0A6A3AVZ2</accession>